<evidence type="ECO:0000313" key="4">
    <source>
        <dbReference type="EMBL" id="KAK3285902.1"/>
    </source>
</evidence>
<dbReference type="GO" id="GO:0016787">
    <property type="term" value="F:hydrolase activity"/>
    <property type="evidence" value="ECO:0007669"/>
    <property type="project" value="UniProtKB-KW"/>
</dbReference>
<dbReference type="SUPFAM" id="SSF52266">
    <property type="entry name" value="SGNH hydrolase"/>
    <property type="match status" value="1"/>
</dbReference>
<keyword evidence="5" id="KW-1185">Reference proteome</keyword>
<reference evidence="4 5" key="1">
    <citation type="journal article" date="2015" name="Genome Biol. Evol.">
        <title>Comparative Genomics of a Bacterivorous Green Alga Reveals Evolutionary Causalities and Consequences of Phago-Mixotrophic Mode of Nutrition.</title>
        <authorList>
            <person name="Burns J.A."/>
            <person name="Paasch A."/>
            <person name="Narechania A."/>
            <person name="Kim E."/>
        </authorList>
    </citation>
    <scope>NUCLEOTIDE SEQUENCE [LARGE SCALE GENOMIC DNA]</scope>
    <source>
        <strain evidence="4 5">PLY_AMNH</strain>
    </source>
</reference>
<keyword evidence="2" id="KW-0812">Transmembrane</keyword>
<name>A0AAE0LHZ6_9CHLO</name>
<keyword evidence="2" id="KW-1133">Transmembrane helix</keyword>
<dbReference type="Pfam" id="PF03629">
    <property type="entry name" value="SASA"/>
    <property type="match status" value="1"/>
</dbReference>
<dbReference type="AlphaFoldDB" id="A0AAE0LHZ6"/>
<dbReference type="Proteomes" id="UP001190700">
    <property type="component" value="Unassembled WGS sequence"/>
</dbReference>
<comment type="caution">
    <text evidence="4">The sequence shown here is derived from an EMBL/GenBank/DDBJ whole genome shotgun (WGS) entry which is preliminary data.</text>
</comment>
<feature type="domain" description="Sialate O-acetylesterase" evidence="3">
    <location>
        <begin position="62"/>
        <end position="301"/>
    </location>
</feature>
<gene>
    <name evidence="4" type="ORF">CYMTET_6514</name>
</gene>
<dbReference type="InterPro" id="IPR036514">
    <property type="entry name" value="SGNH_hydro_sf"/>
</dbReference>
<sequence length="483" mass="52424">MDNDDEVQAQAAATGYSQVSGCVDVVQYCARHSNFGDRVRELCCATCLPETSLPRANSTEPVQLFLQAGQSECVGHASVNDLIQDYQTYGELVGVQEGVWFAGYATPASAENFFIDKMTAGNGKSTFGPEISMGNRLHEVIGRRVLVVKYCIGGTNTAKNWNPSTIQNNWDRSQDDGTAAWLLENANIDFESKNSLFVNLIYTARRAVEALTAAGVAFQWKAIVWVQGQSDAGISWDVFGANTARVWDAARAAVGVWDLPVVDTGSSSQHKLRSGKAYAGQIVKACNVITVEHAGGTENPNSACTVTPSNPCIGSTDSSFLSTKFFNRYGWPSDPDFPEELRGNSKTLKWFVNFPSNLHSGYEGMVVKGRMLADAYIVHFTQVPLPEAMAAEDTALQFPWLACSPAGAEPTAENLCWMDQRGEALRTQNCESEIPNDELAGPYPSHETKDDSSIASGIVWSCLHIFVMAATVYISGMLLTAVK</sequence>
<dbReference type="InterPro" id="IPR052940">
    <property type="entry name" value="Carb_Esterase_6"/>
</dbReference>
<proteinExistence type="predicted"/>
<feature type="transmembrane region" description="Helical" evidence="2">
    <location>
        <begin position="458"/>
        <end position="482"/>
    </location>
</feature>
<dbReference type="PANTHER" id="PTHR31988:SF19">
    <property type="entry name" value="9-O-ACETYL-N-ACETYLNEURAMINIC ACID DEACETYLASE-RELATED"/>
    <property type="match status" value="1"/>
</dbReference>
<protein>
    <recommendedName>
        <fullName evidence="3">Sialate O-acetylesterase domain-containing protein</fullName>
    </recommendedName>
</protein>
<evidence type="ECO:0000259" key="3">
    <source>
        <dbReference type="Pfam" id="PF03629"/>
    </source>
</evidence>
<keyword evidence="2" id="KW-0472">Membrane</keyword>
<accession>A0AAE0LHZ6</accession>
<dbReference type="EMBL" id="LGRX02001581">
    <property type="protein sequence ID" value="KAK3285902.1"/>
    <property type="molecule type" value="Genomic_DNA"/>
</dbReference>
<dbReference type="PANTHER" id="PTHR31988">
    <property type="entry name" value="ESTERASE, PUTATIVE (DUF303)-RELATED"/>
    <property type="match status" value="1"/>
</dbReference>
<evidence type="ECO:0000256" key="1">
    <source>
        <dbReference type="ARBA" id="ARBA00022801"/>
    </source>
</evidence>
<organism evidence="4 5">
    <name type="scientific">Cymbomonas tetramitiformis</name>
    <dbReference type="NCBI Taxonomy" id="36881"/>
    <lineage>
        <taxon>Eukaryota</taxon>
        <taxon>Viridiplantae</taxon>
        <taxon>Chlorophyta</taxon>
        <taxon>Pyramimonadophyceae</taxon>
        <taxon>Pyramimonadales</taxon>
        <taxon>Pyramimonadaceae</taxon>
        <taxon>Cymbomonas</taxon>
    </lineage>
</organism>
<evidence type="ECO:0000313" key="5">
    <source>
        <dbReference type="Proteomes" id="UP001190700"/>
    </source>
</evidence>
<dbReference type="InterPro" id="IPR005181">
    <property type="entry name" value="SASA"/>
</dbReference>
<keyword evidence="1" id="KW-0378">Hydrolase</keyword>
<evidence type="ECO:0000256" key="2">
    <source>
        <dbReference type="SAM" id="Phobius"/>
    </source>
</evidence>
<dbReference type="Gene3D" id="3.40.50.1110">
    <property type="entry name" value="SGNH hydrolase"/>
    <property type="match status" value="1"/>
</dbReference>